<reference evidence="2" key="1">
    <citation type="journal article" date="2017" name="Genome Biol.">
        <title>Comparative genomics reveals high biological diversity and specific adaptations in the industrially and medically important fungal genus Aspergillus.</title>
        <authorList>
            <person name="de Vries R.P."/>
            <person name="Riley R."/>
            <person name="Wiebenga A."/>
            <person name="Aguilar-Osorio G."/>
            <person name="Amillis S."/>
            <person name="Uchima C.A."/>
            <person name="Anderluh G."/>
            <person name="Asadollahi M."/>
            <person name="Askin M."/>
            <person name="Barry K."/>
            <person name="Battaglia E."/>
            <person name="Bayram O."/>
            <person name="Benocci T."/>
            <person name="Braus-Stromeyer S.A."/>
            <person name="Caldana C."/>
            <person name="Canovas D."/>
            <person name="Cerqueira G.C."/>
            <person name="Chen F."/>
            <person name="Chen W."/>
            <person name="Choi C."/>
            <person name="Clum A."/>
            <person name="Dos Santos R.A."/>
            <person name="Damasio A.R."/>
            <person name="Diallinas G."/>
            <person name="Emri T."/>
            <person name="Fekete E."/>
            <person name="Flipphi M."/>
            <person name="Freyberg S."/>
            <person name="Gallo A."/>
            <person name="Gournas C."/>
            <person name="Habgood R."/>
            <person name="Hainaut M."/>
            <person name="Harispe M.L."/>
            <person name="Henrissat B."/>
            <person name="Hilden K.S."/>
            <person name="Hope R."/>
            <person name="Hossain A."/>
            <person name="Karabika E."/>
            <person name="Karaffa L."/>
            <person name="Karanyi Z."/>
            <person name="Krasevec N."/>
            <person name="Kuo A."/>
            <person name="Kusch H."/>
            <person name="LaButti K."/>
            <person name="Lagendijk E.L."/>
            <person name="Lapidus A."/>
            <person name="Levasseur A."/>
            <person name="Lindquist E."/>
            <person name="Lipzen A."/>
            <person name="Logrieco A.F."/>
            <person name="MacCabe A."/>
            <person name="Maekelae M.R."/>
            <person name="Malavazi I."/>
            <person name="Melin P."/>
            <person name="Meyer V."/>
            <person name="Mielnichuk N."/>
            <person name="Miskei M."/>
            <person name="Molnar A.P."/>
            <person name="Mule G."/>
            <person name="Ngan C.Y."/>
            <person name="Orejas M."/>
            <person name="Orosz E."/>
            <person name="Ouedraogo J.P."/>
            <person name="Overkamp K.M."/>
            <person name="Park H.-S."/>
            <person name="Perrone G."/>
            <person name="Piumi F."/>
            <person name="Punt P.J."/>
            <person name="Ram A.F."/>
            <person name="Ramon A."/>
            <person name="Rauscher S."/>
            <person name="Record E."/>
            <person name="Riano-Pachon D.M."/>
            <person name="Robert V."/>
            <person name="Roehrig J."/>
            <person name="Ruller R."/>
            <person name="Salamov A."/>
            <person name="Salih N.S."/>
            <person name="Samson R.A."/>
            <person name="Sandor E."/>
            <person name="Sanguinetti M."/>
            <person name="Schuetze T."/>
            <person name="Sepcic K."/>
            <person name="Shelest E."/>
            <person name="Sherlock G."/>
            <person name="Sophianopoulou V."/>
            <person name="Squina F.M."/>
            <person name="Sun H."/>
            <person name="Susca A."/>
            <person name="Todd R.B."/>
            <person name="Tsang A."/>
            <person name="Unkles S.E."/>
            <person name="van de Wiele N."/>
            <person name="van Rossen-Uffink D."/>
            <person name="Oliveira J.V."/>
            <person name="Vesth T.C."/>
            <person name="Visser J."/>
            <person name="Yu J.-H."/>
            <person name="Zhou M."/>
            <person name="Andersen M.R."/>
            <person name="Archer D.B."/>
            <person name="Baker S.E."/>
            <person name="Benoit I."/>
            <person name="Brakhage A.A."/>
            <person name="Braus G.H."/>
            <person name="Fischer R."/>
            <person name="Frisvad J.C."/>
            <person name="Goldman G.H."/>
            <person name="Houbraken J."/>
            <person name="Oakley B."/>
            <person name="Pocsi I."/>
            <person name="Scazzocchio C."/>
            <person name="Seiboth B."/>
            <person name="vanKuyk P.A."/>
            <person name="Wortman J."/>
            <person name="Dyer P.S."/>
            <person name="Grigoriev I.V."/>
        </authorList>
    </citation>
    <scope>NUCLEOTIDE SEQUENCE [LARGE SCALE GENOMIC DNA]</scope>
    <source>
        <strain evidence="2">DTO 134E9</strain>
    </source>
</reference>
<proteinExistence type="predicted"/>
<dbReference type="VEuPathDB" id="FungiDB:ASPWEDRAFT_32634"/>
<name>A0A1L9R6E4_ASPWE</name>
<organism evidence="1 2">
    <name type="scientific">Aspergillus wentii DTO 134E9</name>
    <dbReference type="NCBI Taxonomy" id="1073089"/>
    <lineage>
        <taxon>Eukaryota</taxon>
        <taxon>Fungi</taxon>
        <taxon>Dikarya</taxon>
        <taxon>Ascomycota</taxon>
        <taxon>Pezizomycotina</taxon>
        <taxon>Eurotiomycetes</taxon>
        <taxon>Eurotiomycetidae</taxon>
        <taxon>Eurotiales</taxon>
        <taxon>Aspergillaceae</taxon>
        <taxon>Aspergillus</taxon>
        <taxon>Aspergillus subgen. Cremei</taxon>
    </lineage>
</organism>
<keyword evidence="2" id="KW-1185">Reference proteome</keyword>
<evidence type="ECO:0000313" key="1">
    <source>
        <dbReference type="EMBL" id="OJJ30458.1"/>
    </source>
</evidence>
<evidence type="ECO:0000313" key="2">
    <source>
        <dbReference type="Proteomes" id="UP000184383"/>
    </source>
</evidence>
<dbReference type="GeneID" id="63749542"/>
<dbReference type="EMBL" id="KV878217">
    <property type="protein sequence ID" value="OJJ30458.1"/>
    <property type="molecule type" value="Genomic_DNA"/>
</dbReference>
<protein>
    <submittedName>
        <fullName evidence="1">Uncharacterized protein</fullName>
    </submittedName>
</protein>
<dbReference type="RefSeq" id="XP_040684135.1">
    <property type="nucleotide sequence ID" value="XM_040833694.1"/>
</dbReference>
<dbReference type="AlphaFoldDB" id="A0A1L9R6E4"/>
<dbReference type="Proteomes" id="UP000184383">
    <property type="component" value="Unassembled WGS sequence"/>
</dbReference>
<gene>
    <name evidence="1" type="ORF">ASPWEDRAFT_32634</name>
</gene>
<accession>A0A1L9R6E4</accession>
<sequence length="235" mass="27010">MVVDLDVFFRGHPRISPLAAETAEVLDEAKIPYVLWGYLAVAFAGENLPTKEIELVIPDEHLQAATETLAQAGYHVHFHTDGMDDFFGLLSLFKKSTTLWWLPEFPQGLAPADDPHFMLSTDRRLPSRIYRGPSGPWTELYPIKIMNPDILTEAVILLLLRDLDKPNGLDLGWRFLLTRLMDTLDRSHAGAEVPKTLRPRFRPFWESYNRRVQNGNRNIWEPLRVLHREMVANGE</sequence>
<dbReference type="OrthoDB" id="4499271at2759"/>